<evidence type="ECO:0000313" key="10">
    <source>
        <dbReference type="EMBL" id="ARS88906.1"/>
    </source>
</evidence>
<gene>
    <name evidence="10" type="ORF">B1756_03490</name>
</gene>
<name>A0A2Z2HPE5_9EURY</name>
<feature type="transmembrane region" description="Helical" evidence="8">
    <location>
        <begin position="104"/>
        <end position="123"/>
    </location>
</feature>
<evidence type="ECO:0000313" key="11">
    <source>
        <dbReference type="Proteomes" id="UP000250088"/>
    </source>
</evidence>
<evidence type="ECO:0000256" key="1">
    <source>
        <dbReference type="ARBA" id="ARBA00004651"/>
    </source>
</evidence>
<organism evidence="10 11">
    <name type="scientific">Natrarchaeobaculum aegyptiacum</name>
    <dbReference type="NCBI Taxonomy" id="745377"/>
    <lineage>
        <taxon>Archaea</taxon>
        <taxon>Methanobacteriati</taxon>
        <taxon>Methanobacteriota</taxon>
        <taxon>Stenosarchaea group</taxon>
        <taxon>Halobacteria</taxon>
        <taxon>Halobacteriales</taxon>
        <taxon>Natrialbaceae</taxon>
        <taxon>Natrarchaeobaculum</taxon>
    </lineage>
</organism>
<dbReference type="Pfam" id="PF00528">
    <property type="entry name" value="BPD_transp_1"/>
    <property type="match status" value="1"/>
</dbReference>
<keyword evidence="5 8" id="KW-0812">Transmembrane</keyword>
<evidence type="ECO:0000256" key="4">
    <source>
        <dbReference type="ARBA" id="ARBA00022475"/>
    </source>
</evidence>
<keyword evidence="7 8" id="KW-0472">Membrane</keyword>
<dbReference type="RefSeq" id="WP_086887291.1">
    <property type="nucleotide sequence ID" value="NZ_CP019893.1"/>
</dbReference>
<accession>A0A2Z2HPE5</accession>
<dbReference type="PANTHER" id="PTHR42929:SF1">
    <property type="entry name" value="INNER MEMBRANE ABC TRANSPORTER PERMEASE PROTEIN YDCU-RELATED"/>
    <property type="match status" value="1"/>
</dbReference>
<dbReference type="InterPro" id="IPR035906">
    <property type="entry name" value="MetI-like_sf"/>
</dbReference>
<comment type="subcellular location">
    <subcellularLocation>
        <location evidence="1 8">Cell membrane</location>
        <topology evidence="1 8">Multi-pass membrane protein</topology>
    </subcellularLocation>
</comment>
<dbReference type="OrthoDB" id="45815at2157"/>
<dbReference type="GO" id="GO:0055085">
    <property type="term" value="P:transmembrane transport"/>
    <property type="evidence" value="ECO:0007669"/>
    <property type="project" value="InterPro"/>
</dbReference>
<evidence type="ECO:0000256" key="3">
    <source>
        <dbReference type="ARBA" id="ARBA00022448"/>
    </source>
</evidence>
<dbReference type="PANTHER" id="PTHR42929">
    <property type="entry name" value="INNER MEMBRANE ABC TRANSPORTER PERMEASE PROTEIN YDCU-RELATED-RELATED"/>
    <property type="match status" value="1"/>
</dbReference>
<sequence>MRTIKLPSTAVPAGLRRRFSPRMLVGLGLLWLMVFFVVPVLVLLYESLNFGEGHLLAHYQHSFGDPYPRIMLRTLGYAFVTTAICLVLGYLTAYYIAFKARRPLVLLALVLLPLWVAIIIRFFGVRLFFLDSGPLQLLLGTDFGILFSSRGVVLGLVSALLPFSVLPIYNSLRSIDEELIHASHTLGAGQFQTLRSVILPLSYSGIVAATLFVFILSAGSYLAPSFLGTQSEYMMANAIASAQGYNISVAAAMSVMFTGALLVLVGLFNHFANVSEVLGEL</sequence>
<dbReference type="PROSITE" id="PS50928">
    <property type="entry name" value="ABC_TM1"/>
    <property type="match status" value="1"/>
</dbReference>
<feature type="transmembrane region" description="Helical" evidence="8">
    <location>
        <begin position="24"/>
        <end position="45"/>
    </location>
</feature>
<evidence type="ECO:0000256" key="8">
    <source>
        <dbReference type="RuleBase" id="RU363032"/>
    </source>
</evidence>
<dbReference type="GO" id="GO:0005886">
    <property type="term" value="C:plasma membrane"/>
    <property type="evidence" value="ECO:0007669"/>
    <property type="project" value="UniProtKB-SubCell"/>
</dbReference>
<evidence type="ECO:0000259" key="9">
    <source>
        <dbReference type="PROSITE" id="PS50928"/>
    </source>
</evidence>
<dbReference type="InterPro" id="IPR000515">
    <property type="entry name" value="MetI-like"/>
</dbReference>
<keyword evidence="4" id="KW-1003">Cell membrane</keyword>
<dbReference type="SUPFAM" id="SSF161098">
    <property type="entry name" value="MetI-like"/>
    <property type="match status" value="1"/>
</dbReference>
<feature type="transmembrane region" description="Helical" evidence="8">
    <location>
        <begin position="75"/>
        <end position="97"/>
    </location>
</feature>
<proteinExistence type="inferred from homology"/>
<feature type="transmembrane region" description="Helical" evidence="8">
    <location>
        <begin position="243"/>
        <end position="268"/>
    </location>
</feature>
<dbReference type="GeneID" id="32893111"/>
<evidence type="ECO:0000256" key="7">
    <source>
        <dbReference type="ARBA" id="ARBA00023136"/>
    </source>
</evidence>
<dbReference type="Gene3D" id="1.10.3720.10">
    <property type="entry name" value="MetI-like"/>
    <property type="match status" value="1"/>
</dbReference>
<keyword evidence="3 8" id="KW-0813">Transport</keyword>
<evidence type="ECO:0000256" key="6">
    <source>
        <dbReference type="ARBA" id="ARBA00022989"/>
    </source>
</evidence>
<dbReference type="EMBL" id="CP019893">
    <property type="protein sequence ID" value="ARS88906.1"/>
    <property type="molecule type" value="Genomic_DNA"/>
</dbReference>
<keyword evidence="6 8" id="KW-1133">Transmembrane helix</keyword>
<feature type="transmembrane region" description="Helical" evidence="8">
    <location>
        <begin position="201"/>
        <end position="223"/>
    </location>
</feature>
<feature type="transmembrane region" description="Helical" evidence="8">
    <location>
        <begin position="143"/>
        <end position="166"/>
    </location>
</feature>
<dbReference type="KEGG" id="naj:B1756_03490"/>
<reference evidence="11" key="1">
    <citation type="submission" date="2017-02" db="EMBL/GenBank/DDBJ databases">
        <title>Natronthermophilus aegyptiacus gen. nov.,sp. nov., an aerobic, extremely halophilic alkalithermophilic archaeon isolated from the athalassohaline Wadi An Natrun, Egypt.</title>
        <authorList>
            <person name="Zhao B."/>
        </authorList>
    </citation>
    <scope>NUCLEOTIDE SEQUENCE [LARGE SCALE GENOMIC DNA]</scope>
    <source>
        <strain evidence="11">JW/NM-HA 15</strain>
    </source>
</reference>
<dbReference type="CDD" id="cd06261">
    <property type="entry name" value="TM_PBP2"/>
    <property type="match status" value="1"/>
</dbReference>
<dbReference type="AlphaFoldDB" id="A0A2Z2HPE5"/>
<keyword evidence="11" id="KW-1185">Reference proteome</keyword>
<evidence type="ECO:0000256" key="5">
    <source>
        <dbReference type="ARBA" id="ARBA00022692"/>
    </source>
</evidence>
<protein>
    <submittedName>
        <fullName evidence="10">ABC transporter</fullName>
    </submittedName>
</protein>
<feature type="domain" description="ABC transmembrane type-1" evidence="9">
    <location>
        <begin position="71"/>
        <end position="268"/>
    </location>
</feature>
<comment type="similarity">
    <text evidence="2">Belongs to the binding-protein-dependent transport system permease family. CysTW subfamily.</text>
</comment>
<dbReference type="Proteomes" id="UP000250088">
    <property type="component" value="Chromosome"/>
</dbReference>
<evidence type="ECO:0000256" key="2">
    <source>
        <dbReference type="ARBA" id="ARBA00007069"/>
    </source>
</evidence>